<feature type="transmembrane region" description="Helical" evidence="1">
    <location>
        <begin position="115"/>
        <end position="139"/>
    </location>
</feature>
<accession>A0A9D7SCI0</accession>
<dbReference type="EMBL" id="JADKFW010000013">
    <property type="protein sequence ID" value="MBK9718896.1"/>
    <property type="molecule type" value="Genomic_DNA"/>
</dbReference>
<gene>
    <name evidence="2" type="ORF">IPO85_15560</name>
</gene>
<keyword evidence="1" id="KW-1133">Transmembrane helix</keyword>
<dbReference type="InterPro" id="IPR009339">
    <property type="entry name" value="DUF998"/>
</dbReference>
<evidence type="ECO:0000256" key="1">
    <source>
        <dbReference type="SAM" id="Phobius"/>
    </source>
</evidence>
<keyword evidence="1" id="KW-0472">Membrane</keyword>
<evidence type="ECO:0000313" key="3">
    <source>
        <dbReference type="Proteomes" id="UP000808349"/>
    </source>
</evidence>
<feature type="transmembrane region" description="Helical" evidence="1">
    <location>
        <begin position="50"/>
        <end position="72"/>
    </location>
</feature>
<evidence type="ECO:0000313" key="2">
    <source>
        <dbReference type="EMBL" id="MBK9718896.1"/>
    </source>
</evidence>
<dbReference type="Pfam" id="PF06197">
    <property type="entry name" value="DUF998"/>
    <property type="match status" value="1"/>
</dbReference>
<proteinExistence type="predicted"/>
<comment type="caution">
    <text evidence="2">The sequence shown here is derived from an EMBL/GenBank/DDBJ whole genome shotgun (WGS) entry which is preliminary data.</text>
</comment>
<feature type="transmembrane region" description="Helical" evidence="1">
    <location>
        <begin position="192"/>
        <end position="212"/>
    </location>
</feature>
<feature type="transmembrane region" description="Helical" evidence="1">
    <location>
        <begin position="151"/>
        <end position="172"/>
    </location>
</feature>
<name>A0A9D7SCI0_9BACT</name>
<reference evidence="2 3" key="1">
    <citation type="submission" date="2020-10" db="EMBL/GenBank/DDBJ databases">
        <title>Connecting structure to function with the recovery of over 1000 high-quality activated sludge metagenome-assembled genomes encoding full-length rRNA genes using long-read sequencing.</title>
        <authorList>
            <person name="Singleton C.M."/>
            <person name="Petriglieri F."/>
            <person name="Kristensen J.M."/>
            <person name="Kirkegaard R.H."/>
            <person name="Michaelsen T.Y."/>
            <person name="Andersen M.H."/>
            <person name="Karst S.M."/>
            <person name="Dueholm M.S."/>
            <person name="Nielsen P.H."/>
            <person name="Albertsen M."/>
        </authorList>
    </citation>
    <scope>NUCLEOTIDE SEQUENCE [LARGE SCALE GENOMIC DNA]</scope>
    <source>
        <strain evidence="2">Ribe_18-Q3-R11-54_BAT3C.373</strain>
    </source>
</reference>
<protein>
    <submittedName>
        <fullName evidence="2">DUF998 domain-containing protein</fullName>
    </submittedName>
</protein>
<keyword evidence="1" id="KW-0812">Transmembrane</keyword>
<feature type="transmembrane region" description="Helical" evidence="1">
    <location>
        <begin position="12"/>
        <end position="30"/>
    </location>
</feature>
<sequence>MKKGISDISVYSGLIAPILFVLIFTIEGLLRENYCATKNFISELSIGNRGWIQIANFLIFGFLFFVFSMGLLQEFQKRRLSSTGPILFLILASCYFFSGPFVTDSGTIFTQQKSLHGIIHGILGAIVFLLMTVSSWTFLKLFKKEKEFKSLKNVTLIFAIILTLSLIAFTYVTKVPTSQNIFQNLNGLFQRLALIPFMVWLFYFAFSIRNVLTKYDRNN</sequence>
<feature type="transmembrane region" description="Helical" evidence="1">
    <location>
        <begin position="84"/>
        <end position="103"/>
    </location>
</feature>
<dbReference type="Proteomes" id="UP000808349">
    <property type="component" value="Unassembled WGS sequence"/>
</dbReference>
<organism evidence="2 3">
    <name type="scientific">Candidatus Defluviibacterium haderslevense</name>
    <dbReference type="NCBI Taxonomy" id="2981993"/>
    <lineage>
        <taxon>Bacteria</taxon>
        <taxon>Pseudomonadati</taxon>
        <taxon>Bacteroidota</taxon>
        <taxon>Saprospiria</taxon>
        <taxon>Saprospirales</taxon>
        <taxon>Saprospiraceae</taxon>
        <taxon>Candidatus Defluviibacterium</taxon>
    </lineage>
</organism>
<dbReference type="AlphaFoldDB" id="A0A9D7SCI0"/>